<protein>
    <submittedName>
        <fullName evidence="2">Uncharacterized protein</fullName>
    </submittedName>
</protein>
<evidence type="ECO:0000256" key="1">
    <source>
        <dbReference type="SAM" id="MobiDB-lite"/>
    </source>
</evidence>
<sequence length="76" mass="8620">ASPTHSKLDDAPSFDLGIDYGTETHQAQEERLLTTQAIAEIEALDELSREKGDQFQTPQPTQRLDIRNELHDRFAI</sequence>
<evidence type="ECO:0000313" key="3">
    <source>
        <dbReference type="Proteomes" id="UP001341840"/>
    </source>
</evidence>
<dbReference type="Proteomes" id="UP001341840">
    <property type="component" value="Unassembled WGS sequence"/>
</dbReference>
<organism evidence="2 3">
    <name type="scientific">Stylosanthes scabra</name>
    <dbReference type="NCBI Taxonomy" id="79078"/>
    <lineage>
        <taxon>Eukaryota</taxon>
        <taxon>Viridiplantae</taxon>
        <taxon>Streptophyta</taxon>
        <taxon>Embryophyta</taxon>
        <taxon>Tracheophyta</taxon>
        <taxon>Spermatophyta</taxon>
        <taxon>Magnoliopsida</taxon>
        <taxon>eudicotyledons</taxon>
        <taxon>Gunneridae</taxon>
        <taxon>Pentapetalae</taxon>
        <taxon>rosids</taxon>
        <taxon>fabids</taxon>
        <taxon>Fabales</taxon>
        <taxon>Fabaceae</taxon>
        <taxon>Papilionoideae</taxon>
        <taxon>50 kb inversion clade</taxon>
        <taxon>dalbergioids sensu lato</taxon>
        <taxon>Dalbergieae</taxon>
        <taxon>Pterocarpus clade</taxon>
        <taxon>Stylosanthes</taxon>
    </lineage>
</organism>
<evidence type="ECO:0000313" key="2">
    <source>
        <dbReference type="EMBL" id="MED6142022.1"/>
    </source>
</evidence>
<feature type="region of interest" description="Disordered" evidence="1">
    <location>
        <begin position="48"/>
        <end position="68"/>
    </location>
</feature>
<feature type="non-terminal residue" evidence="2">
    <location>
        <position position="1"/>
    </location>
</feature>
<comment type="caution">
    <text evidence="2">The sequence shown here is derived from an EMBL/GenBank/DDBJ whole genome shotgun (WGS) entry which is preliminary data.</text>
</comment>
<keyword evidence="3" id="KW-1185">Reference proteome</keyword>
<proteinExistence type="predicted"/>
<dbReference type="EMBL" id="JASCZI010065972">
    <property type="protein sequence ID" value="MED6142022.1"/>
    <property type="molecule type" value="Genomic_DNA"/>
</dbReference>
<gene>
    <name evidence="2" type="ORF">PIB30_109358</name>
</gene>
<reference evidence="2 3" key="1">
    <citation type="journal article" date="2023" name="Plants (Basel)">
        <title>Bridging the Gap: Combining Genomics and Transcriptomics Approaches to Understand Stylosanthes scabra, an Orphan Legume from the Brazilian Caatinga.</title>
        <authorList>
            <person name="Ferreira-Neto J.R.C."/>
            <person name="da Silva M.D."/>
            <person name="Binneck E."/>
            <person name="de Melo N.F."/>
            <person name="da Silva R.H."/>
            <person name="de Melo A.L.T.M."/>
            <person name="Pandolfi V."/>
            <person name="Bustamante F.O."/>
            <person name="Brasileiro-Vidal A.C."/>
            <person name="Benko-Iseppon A.M."/>
        </authorList>
    </citation>
    <scope>NUCLEOTIDE SEQUENCE [LARGE SCALE GENOMIC DNA]</scope>
    <source>
        <tissue evidence="2">Leaves</tissue>
    </source>
</reference>
<name>A0ABU6T056_9FABA</name>
<accession>A0ABU6T056</accession>